<dbReference type="RefSeq" id="WP_164310446.1">
    <property type="nucleotide sequence ID" value="NZ_BAABAD010000005.1"/>
</dbReference>
<evidence type="ECO:0000313" key="2">
    <source>
        <dbReference type="Proteomes" id="UP000602395"/>
    </source>
</evidence>
<gene>
    <name evidence="1" type="ORF">IDF66_22590</name>
</gene>
<accession>A0ABR7WKW9</accession>
<comment type="caution">
    <text evidence="1">The sequence shown here is derived from an EMBL/GenBank/DDBJ whole genome shotgun (WGS) entry which is preliminary data.</text>
</comment>
<keyword evidence="2" id="KW-1185">Reference proteome</keyword>
<name>A0ABR7WKW9_9ACTN</name>
<reference evidence="1 2" key="1">
    <citation type="submission" date="2020-09" db="EMBL/GenBank/DDBJ databases">
        <title>Novel species in genus Gordonia.</title>
        <authorList>
            <person name="Zhang G."/>
        </authorList>
    </citation>
    <scope>NUCLEOTIDE SEQUENCE [LARGE SCALE GENOMIC DNA]</scope>
    <source>
        <strain evidence="1 2">ON-33</strain>
    </source>
</reference>
<dbReference type="Proteomes" id="UP000602395">
    <property type="component" value="Unassembled WGS sequence"/>
</dbReference>
<dbReference type="EMBL" id="JACWMS010000006">
    <property type="protein sequence ID" value="MBD1322377.1"/>
    <property type="molecule type" value="Genomic_DNA"/>
</dbReference>
<proteinExistence type="predicted"/>
<protein>
    <submittedName>
        <fullName evidence="1">Uncharacterized protein</fullName>
    </submittedName>
</protein>
<organism evidence="1 2">
    <name type="scientific">Gordonia hankookensis</name>
    <dbReference type="NCBI Taxonomy" id="589403"/>
    <lineage>
        <taxon>Bacteria</taxon>
        <taxon>Bacillati</taxon>
        <taxon>Actinomycetota</taxon>
        <taxon>Actinomycetes</taxon>
        <taxon>Mycobacteriales</taxon>
        <taxon>Gordoniaceae</taxon>
        <taxon>Gordonia</taxon>
    </lineage>
</organism>
<evidence type="ECO:0000313" key="1">
    <source>
        <dbReference type="EMBL" id="MBD1322377.1"/>
    </source>
</evidence>
<sequence>MGQLSFFSAQIDQPAYDDLAGLLATNGQAVRSDAGTRVSVVVADKWRATAIVEEIAATGLAVEIVTSDEGNPIARTGHSHQLDGLHRRWSAGAVKAMPAGWVPSPRALRLWTIAGGEREGERYLLGLDAHALDTHAMLATALMRVGVAPTLVGTRGQSPALRIAGKRRLTHLLEYVGEPPALPGAAEHWPTIAGF</sequence>